<feature type="transmembrane region" description="Helical" evidence="1">
    <location>
        <begin position="46"/>
        <end position="71"/>
    </location>
</feature>
<evidence type="ECO:0000256" key="1">
    <source>
        <dbReference type="SAM" id="Phobius"/>
    </source>
</evidence>
<keyword evidence="3" id="KW-1185">Reference proteome</keyword>
<dbReference type="AlphaFoldDB" id="S9VEU6"/>
<dbReference type="Proteomes" id="UP000515908">
    <property type="component" value="Chromosome 11"/>
</dbReference>
<evidence type="ECO:0000313" key="3">
    <source>
        <dbReference type="Proteomes" id="UP000515908"/>
    </source>
</evidence>
<keyword evidence="1" id="KW-0812">Transmembrane</keyword>
<keyword evidence="1" id="KW-1133">Transmembrane helix</keyword>
<dbReference type="EMBL" id="LR877155">
    <property type="protein sequence ID" value="CAD2218653.1"/>
    <property type="molecule type" value="Genomic_DNA"/>
</dbReference>
<organism evidence="2 3">
    <name type="scientific">Angomonas deanei</name>
    <dbReference type="NCBI Taxonomy" id="59799"/>
    <lineage>
        <taxon>Eukaryota</taxon>
        <taxon>Discoba</taxon>
        <taxon>Euglenozoa</taxon>
        <taxon>Kinetoplastea</taxon>
        <taxon>Metakinetoplastina</taxon>
        <taxon>Trypanosomatida</taxon>
        <taxon>Trypanosomatidae</taxon>
        <taxon>Strigomonadinae</taxon>
        <taxon>Angomonas</taxon>
    </lineage>
</organism>
<name>S9VEU6_9TRYP</name>
<proteinExistence type="predicted"/>
<sequence length="110" mass="12284">MCKAGHNMWMFTDSDACYVGTNNILKKCICPFTSCNMKPEGPKCEFTTSVVVLLTFLVLVWFAGVGTYVYLSSLITSMETEARNNVSADSGKNYYYEKLFGTPQSQTEKS</sequence>
<accession>S9VEU6</accession>
<gene>
    <name evidence="2" type="ORF">ADEAN_000614400</name>
</gene>
<keyword evidence="1" id="KW-0472">Membrane</keyword>
<reference evidence="2 3" key="1">
    <citation type="submission" date="2020-08" db="EMBL/GenBank/DDBJ databases">
        <authorList>
            <person name="Newling K."/>
            <person name="Davey J."/>
            <person name="Forrester S."/>
        </authorList>
    </citation>
    <scope>NUCLEOTIDE SEQUENCE [LARGE SCALE GENOMIC DNA]</scope>
    <source>
        <strain evidence="3">Crithidia deanei Carvalho (ATCC PRA-265)</strain>
    </source>
</reference>
<protein>
    <submittedName>
        <fullName evidence="2">Uncharacterized protein</fullName>
    </submittedName>
</protein>
<dbReference type="VEuPathDB" id="TriTrypDB:ADEAN_000614400"/>
<evidence type="ECO:0000313" key="2">
    <source>
        <dbReference type="EMBL" id="CAD2218653.1"/>
    </source>
</evidence>
<dbReference type="OrthoDB" id="271882at2759"/>